<dbReference type="AlphaFoldDB" id="A0AAV9P3R6"/>
<keyword evidence="2" id="KW-1185">Reference proteome</keyword>
<reference evidence="1 2" key="1">
    <citation type="submission" date="2023-08" db="EMBL/GenBank/DDBJ databases">
        <title>Black Yeasts Isolated from many extreme environments.</title>
        <authorList>
            <person name="Coleine C."/>
            <person name="Stajich J.E."/>
            <person name="Selbmann L."/>
        </authorList>
    </citation>
    <scope>NUCLEOTIDE SEQUENCE [LARGE SCALE GENOMIC DNA]</scope>
    <source>
        <strain evidence="1 2">CCFEE 5935</strain>
    </source>
</reference>
<comment type="caution">
    <text evidence="1">The sequence shown here is derived from an EMBL/GenBank/DDBJ whole genome shotgun (WGS) entry which is preliminary data.</text>
</comment>
<dbReference type="GeneID" id="89929211"/>
<name>A0AAV9P3R6_9PEZI</name>
<accession>A0AAV9P3R6</accession>
<dbReference type="RefSeq" id="XP_064656954.1">
    <property type="nucleotide sequence ID" value="XM_064805112.1"/>
</dbReference>
<gene>
    <name evidence="1" type="ORF">LTR77_007876</name>
</gene>
<proteinExistence type="predicted"/>
<evidence type="ECO:0000313" key="1">
    <source>
        <dbReference type="EMBL" id="KAK5167146.1"/>
    </source>
</evidence>
<dbReference type="EMBL" id="JAVRRT010000012">
    <property type="protein sequence ID" value="KAK5167146.1"/>
    <property type="molecule type" value="Genomic_DNA"/>
</dbReference>
<sequence length="112" mass="13470">MSSTNRFAPLAVEMEAEEAISLLQALPYYGKFTCRQLGYGVGTVSEQTILCRGEIPYLRERKSQRLRNLIWRFLKSEWQWHTDQLRQIQEQERQQEERRLNRRDSGVVWYAF</sequence>
<evidence type="ECO:0000313" key="2">
    <source>
        <dbReference type="Proteomes" id="UP001337655"/>
    </source>
</evidence>
<dbReference type="Proteomes" id="UP001337655">
    <property type="component" value="Unassembled WGS sequence"/>
</dbReference>
<protein>
    <submittedName>
        <fullName evidence="1">Uncharacterized protein</fullName>
    </submittedName>
</protein>
<organism evidence="1 2">
    <name type="scientific">Saxophila tyrrhenica</name>
    <dbReference type="NCBI Taxonomy" id="1690608"/>
    <lineage>
        <taxon>Eukaryota</taxon>
        <taxon>Fungi</taxon>
        <taxon>Dikarya</taxon>
        <taxon>Ascomycota</taxon>
        <taxon>Pezizomycotina</taxon>
        <taxon>Dothideomycetes</taxon>
        <taxon>Dothideomycetidae</taxon>
        <taxon>Mycosphaerellales</taxon>
        <taxon>Extremaceae</taxon>
        <taxon>Saxophila</taxon>
    </lineage>
</organism>